<comment type="caution">
    <text evidence="2">The sequence shown here is derived from an EMBL/GenBank/DDBJ whole genome shotgun (WGS) entry which is preliminary data.</text>
</comment>
<reference evidence="2 3" key="1">
    <citation type="submission" date="2020-08" db="EMBL/GenBank/DDBJ databases">
        <title>A Genomic Blueprint of the Chicken Gut Microbiome.</title>
        <authorList>
            <person name="Gilroy R."/>
            <person name="Ravi A."/>
            <person name="Getino M."/>
            <person name="Pursley I."/>
            <person name="Horton D.L."/>
            <person name="Alikhan N.-F."/>
            <person name="Baker D."/>
            <person name="Gharbi K."/>
            <person name="Hall N."/>
            <person name="Watson M."/>
            <person name="Adriaenssens E.M."/>
            <person name="Foster-Nyarko E."/>
            <person name="Jarju S."/>
            <person name="Secka A."/>
            <person name="Antonio M."/>
            <person name="Oren A."/>
            <person name="Chaudhuri R."/>
            <person name="La Ragione R.M."/>
            <person name="Hildebrand F."/>
            <person name="Pallen M.J."/>
        </authorList>
    </citation>
    <scope>NUCLEOTIDE SEQUENCE [LARGE SCALE GENOMIC DNA]</scope>
    <source>
        <strain evidence="2 3">Sa4CUA7</strain>
    </source>
</reference>
<organism evidence="2 3">
    <name type="scientific">Microbacterium pullorum</name>
    <dbReference type="NCBI Taxonomy" id="2762236"/>
    <lineage>
        <taxon>Bacteria</taxon>
        <taxon>Bacillati</taxon>
        <taxon>Actinomycetota</taxon>
        <taxon>Actinomycetes</taxon>
        <taxon>Micrococcales</taxon>
        <taxon>Microbacteriaceae</taxon>
        <taxon>Microbacterium</taxon>
    </lineage>
</organism>
<sequence length="76" mass="8217">MTDPRTGSGWPRGRIGWIAGTVLLLVAGVLFGLVMDNVWLGLVLAGAISVGWLIAYESWRGRNTGIYDRDDDGAQL</sequence>
<keyword evidence="1" id="KW-0812">Transmembrane</keyword>
<proteinExistence type="predicted"/>
<name>A0ABR8RXT2_9MICO</name>
<keyword evidence="3" id="KW-1185">Reference proteome</keyword>
<evidence type="ECO:0000313" key="3">
    <source>
        <dbReference type="Proteomes" id="UP000648352"/>
    </source>
</evidence>
<keyword evidence="1" id="KW-1133">Transmembrane helix</keyword>
<dbReference type="Proteomes" id="UP000648352">
    <property type="component" value="Unassembled WGS sequence"/>
</dbReference>
<feature type="transmembrane region" description="Helical" evidence="1">
    <location>
        <begin position="39"/>
        <end position="59"/>
    </location>
</feature>
<accession>A0ABR8RXT2</accession>
<dbReference type="RefSeq" id="WP_191717086.1">
    <property type="nucleotide sequence ID" value="NZ_JACSQP010000001.1"/>
</dbReference>
<keyword evidence="1" id="KW-0472">Membrane</keyword>
<dbReference type="EMBL" id="JACSQP010000001">
    <property type="protein sequence ID" value="MBD7956048.1"/>
    <property type="molecule type" value="Genomic_DNA"/>
</dbReference>
<evidence type="ECO:0000313" key="2">
    <source>
        <dbReference type="EMBL" id="MBD7956048.1"/>
    </source>
</evidence>
<evidence type="ECO:0000256" key="1">
    <source>
        <dbReference type="SAM" id="Phobius"/>
    </source>
</evidence>
<gene>
    <name evidence="2" type="ORF">H9651_00150</name>
</gene>
<protein>
    <submittedName>
        <fullName evidence="2">Uncharacterized protein</fullName>
    </submittedName>
</protein>
<feature type="transmembrane region" description="Helical" evidence="1">
    <location>
        <begin position="15"/>
        <end position="33"/>
    </location>
</feature>